<dbReference type="FunFam" id="1.10.3520.10:FF:000001">
    <property type="entry name" value="Pleckstrin domain-containing family A member 8"/>
    <property type="match status" value="1"/>
</dbReference>
<gene>
    <name evidence="3" type="ORF">CAUPRSCDRAFT_8296</name>
    <name evidence="4" type="ORF">CXG81DRAFT_10182</name>
</gene>
<keyword evidence="1" id="KW-0813">Transport</keyword>
<dbReference type="AlphaFoldDB" id="A0A4P9WVY2"/>
<dbReference type="STRING" id="1555241.A0A4P9WVY2"/>
<sequence length="195" mass="21741">MTFFDQMKLSYADVPLTAAGEIPTDEFLQATEDLIRIFDTMGAAFVVVKNDMHGNVVKIRTRRQQDPAGTVTLQALVKSEKAAGANTATEGLLWLKRALQFVTLGLRLNLANPKEELSVSFKTAYGQTLSKFHGIMVRPIFSLAMKSCPYRATFYEQLGAKSPDFEAAMNKWVEALEKEVTLLHDFYVAQGLEKV</sequence>
<dbReference type="GO" id="GO:1902387">
    <property type="term" value="F:ceramide 1-phosphate binding"/>
    <property type="evidence" value="ECO:0007669"/>
    <property type="project" value="TreeGrafter"/>
</dbReference>
<dbReference type="PANTHER" id="PTHR10219">
    <property type="entry name" value="GLYCOLIPID TRANSFER PROTEIN-RELATED"/>
    <property type="match status" value="1"/>
</dbReference>
<evidence type="ECO:0000256" key="1">
    <source>
        <dbReference type="ARBA" id="ARBA00022448"/>
    </source>
</evidence>
<dbReference type="Proteomes" id="UP000274922">
    <property type="component" value="Unassembled WGS sequence"/>
</dbReference>
<keyword evidence="6" id="KW-1185">Reference proteome</keyword>
<dbReference type="GO" id="GO:1902388">
    <property type="term" value="F:ceramide 1-phosphate transfer activity"/>
    <property type="evidence" value="ECO:0007669"/>
    <property type="project" value="TreeGrafter"/>
</dbReference>
<dbReference type="Proteomes" id="UP000268535">
    <property type="component" value="Unassembled WGS sequence"/>
</dbReference>
<evidence type="ECO:0000259" key="2">
    <source>
        <dbReference type="Pfam" id="PF08718"/>
    </source>
</evidence>
<name>A0A4P9WVY2_9FUNG</name>
<protein>
    <submittedName>
        <fullName evidence="3">Glycolipid transfer protein</fullName>
    </submittedName>
</protein>
<proteinExistence type="predicted"/>
<dbReference type="PANTHER" id="PTHR10219:SF25">
    <property type="entry name" value="PLECKSTRIN HOMOLOGY DOMAIN-CONTAINING FAMILY A MEMBER 8"/>
    <property type="match status" value="1"/>
</dbReference>
<feature type="domain" description="Glycolipid transfer protein" evidence="2">
    <location>
        <begin position="22"/>
        <end position="159"/>
    </location>
</feature>
<accession>A0A4P9WVY2</accession>
<evidence type="ECO:0000313" key="6">
    <source>
        <dbReference type="Proteomes" id="UP000274922"/>
    </source>
</evidence>
<reference evidence="3" key="3">
    <citation type="submission" date="2018-08" db="EMBL/GenBank/DDBJ databases">
        <title>Leveraging single-cell genomics to expand the Fungal Tree of Life.</title>
        <authorList>
            <consortium name="DOE Joint Genome Institute"/>
            <person name="Ahrendt S.R."/>
            <person name="Quandt C.A."/>
            <person name="Ciobanu D."/>
            <person name="Clum A."/>
            <person name="Salamov A."/>
            <person name="Andreopoulos B."/>
            <person name="Cheng J.-F."/>
            <person name="Woyke T."/>
            <person name="Pelin A."/>
            <person name="Henrissat B."/>
            <person name="Reynolds N."/>
            <person name="Benny G.L."/>
            <person name="Smith M.E."/>
            <person name="James T.Y."/>
            <person name="Grigoriev I.V."/>
        </authorList>
    </citation>
    <scope>NUCLEOTIDE SEQUENCE</scope>
    <source>
        <strain evidence="3">ATCC 52028</strain>
    </source>
</reference>
<dbReference type="OrthoDB" id="205255at2759"/>
<dbReference type="EMBL" id="ML014132">
    <property type="protein sequence ID" value="RKP02918.1"/>
    <property type="molecule type" value="Genomic_DNA"/>
</dbReference>
<reference evidence="4" key="2">
    <citation type="submission" date="2018-04" db="EMBL/GenBank/DDBJ databases">
        <title>Leveraging single-cell genomics to expand the Fungal Tree of Life.</title>
        <authorList>
            <consortium name="DOE Joint Genome Institute"/>
            <person name="Ahrendt S.R."/>
            <person name="Quandt C.A."/>
            <person name="Ciobanu D."/>
            <person name="Clum A."/>
            <person name="Salamov A."/>
            <person name="Andreopoulos B."/>
            <person name="Cheng J.-F."/>
            <person name="Woyke T."/>
            <person name="Pelin A."/>
            <person name="Henrissat B."/>
            <person name="Benny G.L."/>
            <person name="Smith M.E."/>
            <person name="James T.Y."/>
            <person name="Grigoriev I.V."/>
        </authorList>
    </citation>
    <scope>NUCLEOTIDE SEQUENCE</scope>
    <source>
        <strain evidence="4">ATCC 52028</strain>
    </source>
</reference>
<organism evidence="3 5">
    <name type="scientific">Caulochytrium protostelioides</name>
    <dbReference type="NCBI Taxonomy" id="1555241"/>
    <lineage>
        <taxon>Eukaryota</taxon>
        <taxon>Fungi</taxon>
        <taxon>Fungi incertae sedis</taxon>
        <taxon>Chytridiomycota</taxon>
        <taxon>Chytridiomycota incertae sedis</taxon>
        <taxon>Chytridiomycetes</taxon>
        <taxon>Caulochytriales</taxon>
        <taxon>Caulochytriaceae</taxon>
        <taxon>Caulochytrium</taxon>
    </lineage>
</organism>
<dbReference type="GO" id="GO:0016020">
    <property type="term" value="C:membrane"/>
    <property type="evidence" value="ECO:0007669"/>
    <property type="project" value="TreeGrafter"/>
</dbReference>
<reference evidence="5 6" key="1">
    <citation type="journal article" date="2018" name="Nat. Microbiol.">
        <title>Leveraging single-cell genomics to expand the fungal tree of life.</title>
        <authorList>
            <person name="Ahrendt S.R."/>
            <person name="Quandt C.A."/>
            <person name="Ciobanu D."/>
            <person name="Clum A."/>
            <person name="Salamov A."/>
            <person name="Andreopoulos B."/>
            <person name="Cheng J.F."/>
            <person name="Woyke T."/>
            <person name="Pelin A."/>
            <person name="Henrissat B."/>
            <person name="Reynolds N.K."/>
            <person name="Benny G.L."/>
            <person name="Smith M.E."/>
            <person name="James T.Y."/>
            <person name="Grigoriev I.V."/>
        </authorList>
    </citation>
    <scope>NUCLEOTIDE SEQUENCE [LARGE SCALE GENOMIC DNA]</scope>
    <source>
        <strain evidence="5 6">ATCC 52028</strain>
    </source>
</reference>
<dbReference type="InterPro" id="IPR014830">
    <property type="entry name" value="Glycolipid_transfer_prot_dom"/>
</dbReference>
<dbReference type="EMBL" id="ML010095">
    <property type="protein sequence ID" value="RKO96308.1"/>
    <property type="molecule type" value="Genomic_DNA"/>
</dbReference>
<evidence type="ECO:0000313" key="4">
    <source>
        <dbReference type="EMBL" id="RKP02918.1"/>
    </source>
</evidence>
<dbReference type="SUPFAM" id="SSF110004">
    <property type="entry name" value="Glycolipid transfer protein, GLTP"/>
    <property type="match status" value="1"/>
</dbReference>
<evidence type="ECO:0000313" key="3">
    <source>
        <dbReference type="EMBL" id="RKO96308.1"/>
    </source>
</evidence>
<dbReference type="GO" id="GO:0005829">
    <property type="term" value="C:cytosol"/>
    <property type="evidence" value="ECO:0007669"/>
    <property type="project" value="TreeGrafter"/>
</dbReference>
<dbReference type="Pfam" id="PF08718">
    <property type="entry name" value="GLTP"/>
    <property type="match status" value="1"/>
</dbReference>
<dbReference type="InterPro" id="IPR036497">
    <property type="entry name" value="GLTP_sf"/>
</dbReference>
<evidence type="ECO:0000313" key="5">
    <source>
        <dbReference type="Proteomes" id="UP000268535"/>
    </source>
</evidence>
<dbReference type="Gene3D" id="1.10.3520.10">
    <property type="entry name" value="Glycolipid transfer protein"/>
    <property type="match status" value="1"/>
</dbReference>